<keyword evidence="3" id="KW-1185">Reference proteome</keyword>
<organism evidence="2 3">
    <name type="scientific">Sphingobacterium tenebrionis</name>
    <dbReference type="NCBI Taxonomy" id="3111775"/>
    <lineage>
        <taxon>Bacteria</taxon>
        <taxon>Pseudomonadati</taxon>
        <taxon>Bacteroidota</taxon>
        <taxon>Sphingobacteriia</taxon>
        <taxon>Sphingobacteriales</taxon>
        <taxon>Sphingobacteriaceae</taxon>
        <taxon>Sphingobacterium</taxon>
    </lineage>
</organism>
<dbReference type="EMBL" id="JAYLLN010000036">
    <property type="protein sequence ID" value="MEI5985880.1"/>
    <property type="molecule type" value="Genomic_DNA"/>
</dbReference>
<name>A0ABU8I8Z5_9SPHI</name>
<protein>
    <submittedName>
        <fullName evidence="2">Nuclear transport factor 2 family protein</fullName>
    </submittedName>
</protein>
<evidence type="ECO:0000256" key="1">
    <source>
        <dbReference type="SAM" id="SignalP"/>
    </source>
</evidence>
<dbReference type="InterPro" id="IPR032710">
    <property type="entry name" value="NTF2-like_dom_sf"/>
</dbReference>
<feature type="signal peptide" evidence="1">
    <location>
        <begin position="1"/>
        <end position="23"/>
    </location>
</feature>
<dbReference type="SUPFAM" id="SSF54427">
    <property type="entry name" value="NTF2-like"/>
    <property type="match status" value="1"/>
</dbReference>
<evidence type="ECO:0000313" key="3">
    <source>
        <dbReference type="Proteomes" id="UP001363035"/>
    </source>
</evidence>
<dbReference type="Pfam" id="PF12893">
    <property type="entry name" value="Lumazine_bd_2"/>
    <property type="match status" value="1"/>
</dbReference>
<reference evidence="2 3" key="1">
    <citation type="submission" date="2024-01" db="EMBL/GenBank/DDBJ databases">
        <title>Sphingobacterium tenebrionis sp. nov., a novel endophyte isolated from tenebrio molitor intestines.</title>
        <authorList>
            <person name="Zhang C."/>
        </authorList>
    </citation>
    <scope>NUCLEOTIDE SEQUENCE [LARGE SCALE GENOMIC DNA]</scope>
    <source>
        <strain evidence="2 3">PU5-4</strain>
    </source>
</reference>
<dbReference type="InterPro" id="IPR039437">
    <property type="entry name" value="FrzH/put_lumazine-bd"/>
</dbReference>
<gene>
    <name evidence="2" type="ORF">VJ786_13325</name>
</gene>
<sequence length="152" mass="17043">MTTLVKTFALAGLLLTSSVSLFASEGKAPKSSEKELNKSNVENVVDGYINGTVKGETTYLNQLFDNSFTQRTQSNPTQEPIGKSAYIKHLKNLDGITYQCEVDYQMLEKSDNYSLAKVTLDFEKFTRTDYVTMIQGKNGWSVKEVNSVFKNK</sequence>
<feature type="chain" id="PRO_5045845249" evidence="1">
    <location>
        <begin position="24"/>
        <end position="152"/>
    </location>
</feature>
<evidence type="ECO:0000313" key="2">
    <source>
        <dbReference type="EMBL" id="MEI5985880.1"/>
    </source>
</evidence>
<comment type="caution">
    <text evidence="2">The sequence shown here is derived from an EMBL/GenBank/DDBJ whole genome shotgun (WGS) entry which is preliminary data.</text>
</comment>
<dbReference type="RefSeq" id="WP_099365680.1">
    <property type="nucleotide sequence ID" value="NZ_JAYLLN010000036.1"/>
</dbReference>
<accession>A0ABU8I8Z5</accession>
<proteinExistence type="predicted"/>
<dbReference type="Gene3D" id="3.10.450.50">
    <property type="match status" value="1"/>
</dbReference>
<dbReference type="Proteomes" id="UP001363035">
    <property type="component" value="Unassembled WGS sequence"/>
</dbReference>
<keyword evidence="1" id="KW-0732">Signal</keyword>